<evidence type="ECO:0000313" key="1">
    <source>
        <dbReference type="EMBL" id="EEY92514.1"/>
    </source>
</evidence>
<evidence type="ECO:0008006" key="3">
    <source>
        <dbReference type="Google" id="ProtNLM"/>
    </source>
</evidence>
<proteinExistence type="predicted"/>
<gene>
    <name evidence="1" type="ORF">HMPREF0026_02060</name>
</gene>
<dbReference type="InterPro" id="IPR047727">
    <property type="entry name" value="Sce7725-like"/>
</dbReference>
<organism evidence="1 2">
    <name type="scientific">Acinetobacter junii SH205</name>
    <dbReference type="NCBI Taxonomy" id="575587"/>
    <lineage>
        <taxon>Bacteria</taxon>
        <taxon>Pseudomonadati</taxon>
        <taxon>Pseudomonadota</taxon>
        <taxon>Gammaproteobacteria</taxon>
        <taxon>Moraxellales</taxon>
        <taxon>Moraxellaceae</taxon>
        <taxon>Acinetobacter</taxon>
    </lineage>
</organism>
<dbReference type="Proteomes" id="UP000018442">
    <property type="component" value="Unassembled WGS sequence"/>
</dbReference>
<dbReference type="HOGENOM" id="CLU_076300_1_0_6"/>
<dbReference type="RefSeq" id="WP_004964677.1">
    <property type="nucleotide sequence ID" value="NZ_GG705012.1"/>
</dbReference>
<dbReference type="EMBL" id="GG705012">
    <property type="protein sequence ID" value="EEY92514.1"/>
    <property type="molecule type" value="Genomic_DNA"/>
</dbReference>
<evidence type="ECO:0000313" key="2">
    <source>
        <dbReference type="Proteomes" id="UP000018442"/>
    </source>
</evidence>
<dbReference type="AlphaFoldDB" id="D0SNK0"/>
<dbReference type="NCBIfam" id="NF033831">
    <property type="entry name" value="sce7725_fam"/>
    <property type="match status" value="1"/>
</dbReference>
<protein>
    <recommendedName>
        <fullName evidence="3">Sce7725 family protein</fullName>
    </recommendedName>
</protein>
<accession>D0SNK0</accession>
<name>D0SNK0_ACIJU</name>
<sequence length="300" mass="34512">MYYPILRGKLNELLAIRELSELGLKNFTPVIEPVKNDIKALCKTIEVLNKNGIVPYIIINPTIGDFKKSQTEFNELITKIENIEYIPLYSINEKTNSYSDFLGLNSFGLFIQKGIDQELINFSNLSKINFIQNDNSPIVKKHIRNKVVYEDFFKRQLRNADYPQESSFSALHSYYKDENNIGFGDYTITGNDFIEGGGPAYVVTVHASYIDSQRFDELFIRHYSSEDDGTPTNPGAKFKQALTKLISDFQSKRILFEETEGLQEFIFLYKIGHFPGLGQVKKISIMHHIETINIYLESKD</sequence>
<reference evidence="2" key="1">
    <citation type="journal article" date="2012" name="PLoS ONE">
        <title>The success of Acinetobacter species; genetic, metabolic and virulence attributes.</title>
        <authorList>
            <person name="Peleg A.Y."/>
            <person name="de Breij A."/>
            <person name="Adams M.D."/>
            <person name="Cerqueira G.M."/>
            <person name="Mocali S."/>
            <person name="Galardini M."/>
            <person name="Nibbering P.H."/>
            <person name="Earl A.M."/>
            <person name="Ward D.V."/>
            <person name="Paterson D.L."/>
            <person name="Seifert H."/>
            <person name="Dijkshoorn L."/>
        </authorList>
    </citation>
    <scope>NUCLEOTIDE SEQUENCE [LARGE SCALE GENOMIC DNA]</scope>
    <source>
        <strain evidence="2">SH205</strain>
    </source>
</reference>